<dbReference type="PANTHER" id="PTHR14455">
    <property type="entry name" value="ASKOPOS"/>
    <property type="match status" value="1"/>
</dbReference>
<feature type="compositionally biased region" description="Acidic residues" evidence="4">
    <location>
        <begin position="29"/>
        <end position="51"/>
    </location>
</feature>
<feature type="region of interest" description="Disordered" evidence="4">
    <location>
        <begin position="163"/>
        <end position="199"/>
    </location>
</feature>
<reference evidence="6" key="1">
    <citation type="submission" date="2012-07" db="EMBL/GenBank/DDBJ databases">
        <title>Genome of the Chinese tree shrew, a rising model animal genetically related to primates.</title>
        <authorList>
            <person name="Zhang G."/>
            <person name="Fan Y."/>
            <person name="Yao Y."/>
            <person name="Huang Z."/>
        </authorList>
    </citation>
    <scope>NUCLEOTIDE SEQUENCE [LARGE SCALE GENOMIC DNA]</scope>
</reference>
<evidence type="ECO:0000256" key="3">
    <source>
        <dbReference type="ARBA" id="ARBA00023242"/>
    </source>
</evidence>
<proteinExistence type="predicted"/>
<dbReference type="GO" id="GO:0048306">
    <property type="term" value="F:calcium-dependent protein binding"/>
    <property type="evidence" value="ECO:0007669"/>
    <property type="project" value="InterPro"/>
</dbReference>
<name>L9JDF8_TUPCH</name>
<feature type="compositionally biased region" description="Basic and acidic residues" evidence="4">
    <location>
        <begin position="166"/>
        <end position="178"/>
    </location>
</feature>
<keyword evidence="6" id="KW-1185">Reference proteome</keyword>
<dbReference type="FunCoup" id="L9JDF8">
    <property type="interactions" value="2240"/>
</dbReference>
<dbReference type="InterPro" id="IPR026097">
    <property type="entry name" value="S100PBP"/>
</dbReference>
<accession>L9JDF8</accession>
<dbReference type="PANTHER" id="PTHR14455:SF0">
    <property type="entry name" value="S100P-BINDING PROTEIN"/>
    <property type="match status" value="1"/>
</dbReference>
<feature type="region of interest" description="Disordered" evidence="4">
    <location>
        <begin position="73"/>
        <end position="95"/>
    </location>
</feature>
<evidence type="ECO:0000313" key="5">
    <source>
        <dbReference type="EMBL" id="ELW48616.1"/>
    </source>
</evidence>
<feature type="compositionally biased region" description="Basic and acidic residues" evidence="4">
    <location>
        <begin position="73"/>
        <end position="93"/>
    </location>
</feature>
<comment type="subcellular location">
    <subcellularLocation>
        <location evidence="1">Nucleus</location>
    </subcellularLocation>
</comment>
<feature type="compositionally biased region" description="Polar residues" evidence="4">
    <location>
        <begin position="1"/>
        <end position="15"/>
    </location>
</feature>
<evidence type="ECO:0000256" key="2">
    <source>
        <dbReference type="ARBA" id="ARBA00020595"/>
    </source>
</evidence>
<keyword evidence="3" id="KW-0539">Nucleus</keyword>
<dbReference type="OrthoDB" id="8945510at2759"/>
<protein>
    <recommendedName>
        <fullName evidence="2">S100P-binding protein</fullName>
    </recommendedName>
</protein>
<dbReference type="AlphaFoldDB" id="L9JDF8"/>
<feature type="region of interest" description="Disordered" evidence="4">
    <location>
        <begin position="1"/>
        <end position="51"/>
    </location>
</feature>
<dbReference type="EMBL" id="KB321034">
    <property type="protein sequence ID" value="ELW48616.1"/>
    <property type="molecule type" value="Genomic_DNA"/>
</dbReference>
<evidence type="ECO:0000256" key="1">
    <source>
        <dbReference type="ARBA" id="ARBA00004123"/>
    </source>
</evidence>
<gene>
    <name evidence="5" type="ORF">TREES_T100020926</name>
</gene>
<sequence>MTCSLVSSEQSSGNSLLVKDSAPFSSSSLDEDGLDDSLLELSDGEEDDGHFSYTEEEIEELLKDDDLLDEHIPREAGLCKDDSGRDEKGERGGHILLDIPQEKNSLYSLGPVTETPDLFKLPQLSTPVGQRPTPNKPLNKRFILDKNLIKVTVAPFNPTVCDAVLDNDKTDSSKDTEKPSSLGEDTSYNPDENKLCTESEDISPNNAAWDEPLFSSPLNNNFQNTVSDKNIPDSKKPASVFSQISDHSETPFNTGSSWRNGTSHKSSCEVRFPVISNSSNKDIPDKVSGKVKVSERRLGKVTPVLQTKTRTNVTTFSQSDLEQQKQIYLRSVIAHIEDPVDSNQGPLGELCALMDQVHYTKNQKWQHPSDLTVRNYARFRQKPLQRCSLTQWVDRNMRSYHRFQRHPDFPCSPFVSSPQP</sequence>
<reference evidence="6" key="2">
    <citation type="journal article" date="2013" name="Nat. Commun.">
        <title>Genome of the Chinese tree shrew.</title>
        <authorList>
            <person name="Fan Y."/>
            <person name="Huang Z.Y."/>
            <person name="Cao C.C."/>
            <person name="Chen C.S."/>
            <person name="Chen Y.X."/>
            <person name="Fan D.D."/>
            <person name="He J."/>
            <person name="Hou H.L."/>
            <person name="Hu L."/>
            <person name="Hu X.T."/>
            <person name="Jiang X.T."/>
            <person name="Lai R."/>
            <person name="Lang Y.S."/>
            <person name="Liang B."/>
            <person name="Liao S.G."/>
            <person name="Mu D."/>
            <person name="Ma Y.Y."/>
            <person name="Niu Y.Y."/>
            <person name="Sun X.Q."/>
            <person name="Xia J.Q."/>
            <person name="Xiao J."/>
            <person name="Xiong Z.Q."/>
            <person name="Xu L."/>
            <person name="Yang L."/>
            <person name="Zhang Y."/>
            <person name="Zhao W."/>
            <person name="Zhao X.D."/>
            <person name="Zheng Y.T."/>
            <person name="Zhou J.M."/>
            <person name="Zhu Y.B."/>
            <person name="Zhang G.J."/>
            <person name="Wang J."/>
            <person name="Yao Y.G."/>
        </authorList>
    </citation>
    <scope>NUCLEOTIDE SEQUENCE [LARGE SCALE GENOMIC DNA]</scope>
</reference>
<dbReference type="eggNOG" id="ENOG502S5YT">
    <property type="taxonomic scope" value="Eukaryota"/>
</dbReference>
<organism evidence="5 6">
    <name type="scientific">Tupaia chinensis</name>
    <name type="common">Chinese tree shrew</name>
    <name type="synonym">Tupaia belangeri chinensis</name>
    <dbReference type="NCBI Taxonomy" id="246437"/>
    <lineage>
        <taxon>Eukaryota</taxon>
        <taxon>Metazoa</taxon>
        <taxon>Chordata</taxon>
        <taxon>Craniata</taxon>
        <taxon>Vertebrata</taxon>
        <taxon>Euteleostomi</taxon>
        <taxon>Mammalia</taxon>
        <taxon>Eutheria</taxon>
        <taxon>Euarchontoglires</taxon>
        <taxon>Scandentia</taxon>
        <taxon>Tupaiidae</taxon>
        <taxon>Tupaia</taxon>
    </lineage>
</organism>
<evidence type="ECO:0000313" key="6">
    <source>
        <dbReference type="Proteomes" id="UP000011518"/>
    </source>
</evidence>
<dbReference type="Proteomes" id="UP000011518">
    <property type="component" value="Unassembled WGS sequence"/>
</dbReference>
<dbReference type="InParanoid" id="L9JDF8"/>
<dbReference type="Pfam" id="PF15427">
    <property type="entry name" value="S100PBPR"/>
    <property type="match status" value="1"/>
</dbReference>
<dbReference type="GO" id="GO:0005634">
    <property type="term" value="C:nucleus"/>
    <property type="evidence" value="ECO:0007669"/>
    <property type="project" value="UniProtKB-SubCell"/>
</dbReference>
<evidence type="ECO:0000256" key="4">
    <source>
        <dbReference type="SAM" id="MobiDB-lite"/>
    </source>
</evidence>